<dbReference type="PANTHER" id="PTHR12879:SF8">
    <property type="entry name" value="SPHINGOLIPID DELTA(4)-DESATURASE DES1"/>
    <property type="match status" value="1"/>
</dbReference>
<keyword evidence="4" id="KW-1185">Reference proteome</keyword>
<sequence length="324" mass="36609">MLSKAELQAVTERSNLAGLWAVASIWATIVAVFAFSAWAMQLPPLWRTLCWLLAIVVLGGRQLALAIATHEGAHRTLFATRQLNDHLTDWLCGRPIGLDLFKYRQHHFTHHTHTGTNDDIDLSLIQGLPTTRRSMVRKLTRDAFGVTGLKFLVGRFLMDAEYLKWTVASHYEWLPRHNIGHHLLRFIQNAYPTLLTNIALFAALYTAGHGELYWVWVLAYLSPYPLFIRIRAMAEHAATERTTDMLKNTRTTRAGFLARALVAPLNVNYHIEHHAMASVPWQKLPALHRILRHKGLVDSPPSYLDVLKLVSSAPAKNADQPEGA</sequence>
<dbReference type="Proteomes" id="UP001156664">
    <property type="component" value="Unassembled WGS sequence"/>
</dbReference>
<feature type="transmembrane region" description="Helical" evidence="1">
    <location>
        <begin position="186"/>
        <end position="207"/>
    </location>
</feature>
<evidence type="ECO:0000259" key="2">
    <source>
        <dbReference type="Pfam" id="PF00487"/>
    </source>
</evidence>
<accession>A0ABQ5YS73</accession>
<dbReference type="InterPro" id="IPR005804">
    <property type="entry name" value="FA_desaturase_dom"/>
</dbReference>
<proteinExistence type="predicted"/>
<dbReference type="Pfam" id="PF00487">
    <property type="entry name" value="FA_desaturase"/>
    <property type="match status" value="1"/>
</dbReference>
<keyword evidence="1" id="KW-1133">Transmembrane helix</keyword>
<dbReference type="PANTHER" id="PTHR12879">
    <property type="entry name" value="SPHINGOLIPID DELTA 4 DESATURASE/C-4 HYDROXYLASE PROTEIN DES2"/>
    <property type="match status" value="1"/>
</dbReference>
<dbReference type="EMBL" id="BSOJ01000032">
    <property type="protein sequence ID" value="GLR27483.1"/>
    <property type="molecule type" value="Genomic_DNA"/>
</dbReference>
<gene>
    <name evidence="3" type="ORF">GCM10007875_25740</name>
</gene>
<dbReference type="CDD" id="cd03510">
    <property type="entry name" value="Rhizobitoxine-FADS-like"/>
    <property type="match status" value="1"/>
</dbReference>
<evidence type="ECO:0000313" key="3">
    <source>
        <dbReference type="EMBL" id="GLR27483.1"/>
    </source>
</evidence>
<organism evidence="3 4">
    <name type="scientific">Limnobacter litoralis</name>
    <dbReference type="NCBI Taxonomy" id="481366"/>
    <lineage>
        <taxon>Bacteria</taxon>
        <taxon>Pseudomonadati</taxon>
        <taxon>Pseudomonadota</taxon>
        <taxon>Betaproteobacteria</taxon>
        <taxon>Burkholderiales</taxon>
        <taxon>Burkholderiaceae</taxon>
        <taxon>Limnobacter</taxon>
    </lineage>
</organism>
<comment type="caution">
    <text evidence="3">The sequence shown here is derived from an EMBL/GenBank/DDBJ whole genome shotgun (WGS) entry which is preliminary data.</text>
</comment>
<feature type="transmembrane region" description="Helical" evidence="1">
    <location>
        <begin position="16"/>
        <end position="39"/>
    </location>
</feature>
<evidence type="ECO:0000256" key="1">
    <source>
        <dbReference type="SAM" id="Phobius"/>
    </source>
</evidence>
<feature type="transmembrane region" description="Helical" evidence="1">
    <location>
        <begin position="45"/>
        <end position="68"/>
    </location>
</feature>
<keyword evidence="1" id="KW-0812">Transmembrane</keyword>
<keyword evidence="1" id="KW-0472">Membrane</keyword>
<evidence type="ECO:0000313" key="4">
    <source>
        <dbReference type="Proteomes" id="UP001156664"/>
    </source>
</evidence>
<reference evidence="4" key="1">
    <citation type="journal article" date="2019" name="Int. J. Syst. Evol. Microbiol.">
        <title>The Global Catalogue of Microorganisms (GCM) 10K type strain sequencing project: providing services to taxonomists for standard genome sequencing and annotation.</title>
        <authorList>
            <consortium name="The Broad Institute Genomics Platform"/>
            <consortium name="The Broad Institute Genome Sequencing Center for Infectious Disease"/>
            <person name="Wu L."/>
            <person name="Ma J."/>
        </authorList>
    </citation>
    <scope>NUCLEOTIDE SEQUENCE [LARGE SCALE GENOMIC DNA]</scope>
    <source>
        <strain evidence="4">NBRC 105857</strain>
    </source>
</reference>
<name>A0ABQ5YS73_9BURK</name>
<feature type="domain" description="Fatty acid desaturase" evidence="2">
    <location>
        <begin position="49"/>
        <end position="294"/>
    </location>
</feature>
<feature type="transmembrane region" description="Helical" evidence="1">
    <location>
        <begin position="213"/>
        <end position="232"/>
    </location>
</feature>
<protein>
    <submittedName>
        <fullName evidence="3">Fatty acid desaturase</fullName>
    </submittedName>
</protein>